<reference evidence="1" key="1">
    <citation type="journal article" date="2015" name="Nature">
        <title>Complex archaea that bridge the gap between prokaryotes and eukaryotes.</title>
        <authorList>
            <person name="Spang A."/>
            <person name="Saw J.H."/>
            <person name="Jorgensen S.L."/>
            <person name="Zaremba-Niedzwiedzka K."/>
            <person name="Martijn J."/>
            <person name="Lind A.E."/>
            <person name="van Eijk R."/>
            <person name="Schleper C."/>
            <person name="Guy L."/>
            <person name="Ettema T.J."/>
        </authorList>
    </citation>
    <scope>NUCLEOTIDE SEQUENCE</scope>
</reference>
<accession>A0A0F8YHP0</accession>
<proteinExistence type="predicted"/>
<feature type="non-terminal residue" evidence="1">
    <location>
        <position position="1"/>
    </location>
</feature>
<protein>
    <submittedName>
        <fullName evidence="1">Uncharacterized protein</fullName>
    </submittedName>
</protein>
<sequence>IATGDRGQTLWETTAARDLPDEIWDDWSLGLGETKQETGRGYLFARGWDESTRGASRLSPFFHNLNNTALTTAYGYFMEAVETSGSTLTFDASTSTTEATASPVTFSHTVASQSERILMVAVLASQTSHPASVTYAGAAMTQLSSKNESGSTNDIALSVWFLLNPATGANTVSVDHSVHNGIVVGASSFYGVNLDVPFGTVVTAEADSLSPSATVTTASGEIVFDAVGVDTDRTLTVGANQTEDWDANLSAEKVTGGSSHQAGADGGAMTWTISGSGTPQWISIAVPIKPSSTTSRSVMQIADTTKIFRYTYDSDTGLTLDATDTTASGVAGRPA</sequence>
<gene>
    <name evidence="1" type="ORF">LCGC14_3154100</name>
</gene>
<dbReference type="AlphaFoldDB" id="A0A0F8YHP0"/>
<comment type="caution">
    <text evidence="1">The sequence shown here is derived from an EMBL/GenBank/DDBJ whole genome shotgun (WGS) entry which is preliminary data.</text>
</comment>
<evidence type="ECO:0000313" key="1">
    <source>
        <dbReference type="EMBL" id="KKK47546.1"/>
    </source>
</evidence>
<feature type="non-terminal residue" evidence="1">
    <location>
        <position position="335"/>
    </location>
</feature>
<organism evidence="1">
    <name type="scientific">marine sediment metagenome</name>
    <dbReference type="NCBI Taxonomy" id="412755"/>
    <lineage>
        <taxon>unclassified sequences</taxon>
        <taxon>metagenomes</taxon>
        <taxon>ecological metagenomes</taxon>
    </lineage>
</organism>
<dbReference type="EMBL" id="LAZR01069526">
    <property type="protein sequence ID" value="KKK47546.1"/>
    <property type="molecule type" value="Genomic_DNA"/>
</dbReference>
<name>A0A0F8YHP0_9ZZZZ</name>